<sequence>MNNSKVPIKIILTDTIHPQAHRILEQETEVITLDSALPADQAEHKLRQLITDAQGLIVRRKLPDGIFDSGNTLRGVVRHGVGLDFIPVDSATRHGIPVANTPDVNANSVAEYAITAILESARRLNHFDQMVRSGNWPARKTAPSLTFEVKGRTLGIIGFGAIGQRVAEIAACGLGMNIVVHTRSASRVPEKWPALKVEALFANSDFVVLACPLNDQTRGLINEQTLRHAKPGLIIINVARGAVINEPDLLDALENKIISGAVLDVFENQPLAMHHKLLTHPNVILTPHVAGMTQDSERAMSMLAVQTQLALIRGERPVNIVNPDFKTMRKSE</sequence>
<dbReference type="InterPro" id="IPR006139">
    <property type="entry name" value="D-isomer_2_OHA_DH_cat_dom"/>
</dbReference>
<evidence type="ECO:0000313" key="8">
    <source>
        <dbReference type="Proteomes" id="UP000293398"/>
    </source>
</evidence>
<dbReference type="PANTHER" id="PTHR10996">
    <property type="entry name" value="2-HYDROXYACID DEHYDROGENASE-RELATED"/>
    <property type="match status" value="1"/>
</dbReference>
<keyword evidence="2 4" id="KW-0560">Oxidoreductase</keyword>
<dbReference type="InterPro" id="IPR029752">
    <property type="entry name" value="D-isomer_DH_CS1"/>
</dbReference>
<protein>
    <submittedName>
        <fullName evidence="7">D-3-phosphoglycerate dehydrogenase</fullName>
    </submittedName>
</protein>
<dbReference type="Pfam" id="PF02826">
    <property type="entry name" value="2-Hacid_dh_C"/>
    <property type="match status" value="1"/>
</dbReference>
<dbReference type="GO" id="GO:0016618">
    <property type="term" value="F:hydroxypyruvate reductase [NAD(P)H] activity"/>
    <property type="evidence" value="ECO:0007669"/>
    <property type="project" value="TreeGrafter"/>
</dbReference>
<dbReference type="InterPro" id="IPR036291">
    <property type="entry name" value="NAD(P)-bd_dom_sf"/>
</dbReference>
<comment type="similarity">
    <text evidence="1 4">Belongs to the D-isomer specific 2-hydroxyacid dehydrogenase family.</text>
</comment>
<dbReference type="OrthoDB" id="9805416at2"/>
<dbReference type="InterPro" id="IPR050223">
    <property type="entry name" value="D-isomer_2-hydroxyacid_DH"/>
</dbReference>
<comment type="caution">
    <text evidence="7">The sequence shown here is derived from an EMBL/GenBank/DDBJ whole genome shotgun (WGS) entry which is preliminary data.</text>
</comment>
<dbReference type="PROSITE" id="PS00065">
    <property type="entry name" value="D_2_HYDROXYACID_DH_1"/>
    <property type="match status" value="1"/>
</dbReference>
<gene>
    <name evidence="7" type="ORF">EV681_0153</name>
</gene>
<evidence type="ECO:0000259" key="6">
    <source>
        <dbReference type="Pfam" id="PF02826"/>
    </source>
</evidence>
<keyword evidence="8" id="KW-1185">Reference proteome</keyword>
<evidence type="ECO:0000256" key="4">
    <source>
        <dbReference type="RuleBase" id="RU003719"/>
    </source>
</evidence>
<dbReference type="CDD" id="cd12173">
    <property type="entry name" value="PGDH_4"/>
    <property type="match status" value="1"/>
</dbReference>
<dbReference type="PANTHER" id="PTHR10996:SF178">
    <property type="entry name" value="2-HYDROXYACID DEHYDROGENASE YGL185C-RELATED"/>
    <property type="match status" value="1"/>
</dbReference>
<dbReference type="AlphaFoldDB" id="A0A4Q7VQ89"/>
<dbReference type="InterPro" id="IPR029753">
    <property type="entry name" value="D-isomer_DH_CS"/>
</dbReference>
<organism evidence="7 8">
    <name type="scientific">Advenella incenata</name>
    <dbReference type="NCBI Taxonomy" id="267800"/>
    <lineage>
        <taxon>Bacteria</taxon>
        <taxon>Pseudomonadati</taxon>
        <taxon>Pseudomonadota</taxon>
        <taxon>Betaproteobacteria</taxon>
        <taxon>Burkholderiales</taxon>
        <taxon>Alcaligenaceae</taxon>
    </lineage>
</organism>
<dbReference type="GO" id="GO:0005829">
    <property type="term" value="C:cytosol"/>
    <property type="evidence" value="ECO:0007669"/>
    <property type="project" value="TreeGrafter"/>
</dbReference>
<feature type="domain" description="D-isomer specific 2-hydroxyacid dehydrogenase catalytic" evidence="5">
    <location>
        <begin position="10"/>
        <end position="322"/>
    </location>
</feature>
<dbReference type="EMBL" id="SHKO01000001">
    <property type="protein sequence ID" value="RZT98377.1"/>
    <property type="molecule type" value="Genomic_DNA"/>
</dbReference>
<dbReference type="GO" id="GO:0030267">
    <property type="term" value="F:glyoxylate reductase (NADPH) activity"/>
    <property type="evidence" value="ECO:0007669"/>
    <property type="project" value="TreeGrafter"/>
</dbReference>
<dbReference type="GO" id="GO:0051287">
    <property type="term" value="F:NAD binding"/>
    <property type="evidence" value="ECO:0007669"/>
    <property type="project" value="InterPro"/>
</dbReference>
<name>A0A4Q7VQ89_9BURK</name>
<dbReference type="PROSITE" id="PS00671">
    <property type="entry name" value="D_2_HYDROXYACID_DH_3"/>
    <property type="match status" value="1"/>
</dbReference>
<dbReference type="Proteomes" id="UP000293398">
    <property type="component" value="Unassembled WGS sequence"/>
</dbReference>
<proteinExistence type="inferred from homology"/>
<evidence type="ECO:0000313" key="7">
    <source>
        <dbReference type="EMBL" id="RZT98377.1"/>
    </source>
</evidence>
<feature type="domain" description="D-isomer specific 2-hydroxyacid dehydrogenase NAD-binding" evidence="6">
    <location>
        <begin position="115"/>
        <end position="290"/>
    </location>
</feature>
<evidence type="ECO:0000256" key="1">
    <source>
        <dbReference type="ARBA" id="ARBA00005854"/>
    </source>
</evidence>
<dbReference type="SUPFAM" id="SSF51735">
    <property type="entry name" value="NAD(P)-binding Rossmann-fold domains"/>
    <property type="match status" value="1"/>
</dbReference>
<accession>A0A4Q7VQ89</accession>
<evidence type="ECO:0000259" key="5">
    <source>
        <dbReference type="Pfam" id="PF00389"/>
    </source>
</evidence>
<evidence type="ECO:0000256" key="3">
    <source>
        <dbReference type="ARBA" id="ARBA00023027"/>
    </source>
</evidence>
<dbReference type="SUPFAM" id="SSF52283">
    <property type="entry name" value="Formate/glycerate dehydrogenase catalytic domain-like"/>
    <property type="match status" value="1"/>
</dbReference>
<dbReference type="RefSeq" id="WP_130303074.1">
    <property type="nucleotide sequence ID" value="NZ_SHKO01000001.1"/>
</dbReference>
<dbReference type="Pfam" id="PF00389">
    <property type="entry name" value="2-Hacid_dh"/>
    <property type="match status" value="1"/>
</dbReference>
<keyword evidence="3" id="KW-0520">NAD</keyword>
<dbReference type="Gene3D" id="3.40.50.720">
    <property type="entry name" value="NAD(P)-binding Rossmann-like Domain"/>
    <property type="match status" value="2"/>
</dbReference>
<dbReference type="InterPro" id="IPR006140">
    <property type="entry name" value="D-isomer_DH_NAD-bd"/>
</dbReference>
<evidence type="ECO:0000256" key="2">
    <source>
        <dbReference type="ARBA" id="ARBA00023002"/>
    </source>
</evidence>
<dbReference type="FunFam" id="3.40.50.720:FF:000203">
    <property type="entry name" value="D-3-phosphoglycerate dehydrogenase (SerA)"/>
    <property type="match status" value="1"/>
</dbReference>
<reference evidence="7 8" key="1">
    <citation type="submission" date="2019-02" db="EMBL/GenBank/DDBJ databases">
        <title>Genomic Encyclopedia of Type Strains, Phase IV (KMG-IV): sequencing the most valuable type-strain genomes for metagenomic binning, comparative biology and taxonomic classification.</title>
        <authorList>
            <person name="Goeker M."/>
        </authorList>
    </citation>
    <scope>NUCLEOTIDE SEQUENCE [LARGE SCALE GENOMIC DNA]</scope>
    <source>
        <strain evidence="7 8">DSM 23814</strain>
    </source>
</reference>